<proteinExistence type="predicted"/>
<organism evidence="2">
    <name type="scientific">uncultured Stenotrophomonas sp</name>
    <dbReference type="NCBI Taxonomy" id="165438"/>
    <lineage>
        <taxon>Bacteria</taxon>
        <taxon>Pseudomonadati</taxon>
        <taxon>Pseudomonadota</taxon>
        <taxon>Gammaproteobacteria</taxon>
        <taxon>Lysobacterales</taxon>
        <taxon>Lysobacteraceae</taxon>
        <taxon>Stenotrophomonas</taxon>
        <taxon>environmental samples</taxon>
    </lineage>
</organism>
<dbReference type="Pfam" id="PF21168">
    <property type="entry name" value="FkbO_Hyg5-like_N"/>
    <property type="match status" value="1"/>
</dbReference>
<dbReference type="AlphaFoldDB" id="A0A1Y5QAT8"/>
<evidence type="ECO:0000313" key="2">
    <source>
        <dbReference type="EMBL" id="SBV37254.1"/>
    </source>
</evidence>
<evidence type="ECO:0000259" key="1">
    <source>
        <dbReference type="Pfam" id="PF21168"/>
    </source>
</evidence>
<gene>
    <name evidence="2" type="ORF">STPYR_12184</name>
</gene>
<feature type="domain" description="Chorismatase FkbO/Hyg5-like N-terminal" evidence="1">
    <location>
        <begin position="65"/>
        <end position="186"/>
    </location>
</feature>
<dbReference type="EMBL" id="FLTS01000001">
    <property type="protein sequence ID" value="SBV37254.1"/>
    <property type="molecule type" value="Genomic_DNA"/>
</dbReference>
<dbReference type="InterPro" id="IPR049368">
    <property type="entry name" value="FkbO_Hyg5-like_N"/>
</dbReference>
<sequence>MSSPLAHAAPSAFEFGYTATGNLEQTLADPRVLAVFGFAGCPRPAADDPRFLCVPLQVHGTPMLEVWRSPSPVTHGHDGDVAWAHDGQVLFGALEIDEADLGIEAAATAAYARLARFLGECGYPHLLRTWNYLDAITEGEGDDERYRRFCVGRARGMHMLDETGLPAATCIGRHDGVRRLQVYWLCGRSAGQPLENPRQINPWHYPRQYGRQSPSFSRALLPPAASGLPLLQSGTAAIIGHASQHLEALPEQLRETLANLQSLIDVARQHRPSLAPAPGPGSLFKVYVRRAGDLGTVAALLRELPQPPPCLLLHAEVCRRELLVEIESLHG</sequence>
<protein>
    <submittedName>
        <fullName evidence="2">Putative pteridine-dependent deoxygenase like protein</fullName>
    </submittedName>
</protein>
<reference evidence="2" key="1">
    <citation type="submission" date="2016-03" db="EMBL/GenBank/DDBJ databases">
        <authorList>
            <person name="Ploux O."/>
        </authorList>
    </citation>
    <scope>NUCLEOTIDE SEQUENCE</scope>
    <source>
        <strain evidence="2">UC10</strain>
    </source>
</reference>
<name>A0A1Y5QAT8_9GAMM</name>
<accession>A0A1Y5QAT8</accession>